<dbReference type="AlphaFoldDB" id="I3T2R9"/>
<organism evidence="1">
    <name type="scientific">Lotus japonicus</name>
    <name type="common">Lotus corniculatus var. japonicus</name>
    <dbReference type="NCBI Taxonomy" id="34305"/>
    <lineage>
        <taxon>Eukaryota</taxon>
        <taxon>Viridiplantae</taxon>
        <taxon>Streptophyta</taxon>
        <taxon>Embryophyta</taxon>
        <taxon>Tracheophyta</taxon>
        <taxon>Spermatophyta</taxon>
        <taxon>Magnoliopsida</taxon>
        <taxon>eudicotyledons</taxon>
        <taxon>Gunneridae</taxon>
        <taxon>Pentapetalae</taxon>
        <taxon>rosids</taxon>
        <taxon>fabids</taxon>
        <taxon>Fabales</taxon>
        <taxon>Fabaceae</taxon>
        <taxon>Papilionoideae</taxon>
        <taxon>50 kb inversion clade</taxon>
        <taxon>NPAAA clade</taxon>
        <taxon>Hologalegina</taxon>
        <taxon>robinioid clade</taxon>
        <taxon>Loteae</taxon>
        <taxon>Lotus</taxon>
    </lineage>
</organism>
<proteinExistence type="evidence at transcript level"/>
<evidence type="ECO:0000313" key="1">
    <source>
        <dbReference type="EMBL" id="AFK46811.1"/>
    </source>
</evidence>
<name>I3T2R9_LOTJA</name>
<protein>
    <submittedName>
        <fullName evidence="1">Uncharacterized protein</fullName>
    </submittedName>
</protein>
<accession>I3T2R9</accession>
<dbReference type="EMBL" id="BT147017">
    <property type="protein sequence ID" value="AFK46811.1"/>
    <property type="molecule type" value="mRNA"/>
</dbReference>
<reference evidence="1" key="1">
    <citation type="submission" date="2012-05" db="EMBL/GenBank/DDBJ databases">
        <authorList>
            <person name="Krishnakumar V."/>
            <person name="Cheung F."/>
            <person name="Xiao Y."/>
            <person name="Chan A."/>
            <person name="Moskal W.A."/>
            <person name="Town C.D."/>
        </authorList>
    </citation>
    <scope>NUCLEOTIDE SEQUENCE</scope>
</reference>
<sequence length="75" mass="8710">MVRHQPLFPQNNNSPGHHRCMYFLLPVSTNVLLFKRKLKAYILPIVSCFLSFLPQHLCVCTAQTHTETHHLKSIL</sequence>